<dbReference type="EMBL" id="FN647715">
    <property type="protein sequence ID" value="CBN78208.1"/>
    <property type="molecule type" value="Genomic_DNA"/>
</dbReference>
<dbReference type="InParanoid" id="D8LCH2"/>
<evidence type="ECO:0000256" key="1">
    <source>
        <dbReference type="SAM" id="MobiDB-lite"/>
    </source>
</evidence>
<feature type="compositionally biased region" description="Acidic residues" evidence="1">
    <location>
        <begin position="439"/>
        <end position="474"/>
    </location>
</feature>
<proteinExistence type="predicted"/>
<reference evidence="2 3" key="1">
    <citation type="journal article" date="2010" name="Nature">
        <title>The Ectocarpus genome and the independent evolution of multicellularity in brown algae.</title>
        <authorList>
            <person name="Cock J.M."/>
            <person name="Sterck L."/>
            <person name="Rouze P."/>
            <person name="Scornet D."/>
            <person name="Allen A.E."/>
            <person name="Amoutzias G."/>
            <person name="Anthouard V."/>
            <person name="Artiguenave F."/>
            <person name="Aury J.M."/>
            <person name="Badger J.H."/>
            <person name="Beszteri B."/>
            <person name="Billiau K."/>
            <person name="Bonnet E."/>
            <person name="Bothwell J.H."/>
            <person name="Bowler C."/>
            <person name="Boyen C."/>
            <person name="Brownlee C."/>
            <person name="Carrano C.J."/>
            <person name="Charrier B."/>
            <person name="Cho G.Y."/>
            <person name="Coelho S.M."/>
            <person name="Collen J."/>
            <person name="Corre E."/>
            <person name="Da Silva C."/>
            <person name="Delage L."/>
            <person name="Delaroque N."/>
            <person name="Dittami S.M."/>
            <person name="Doulbeau S."/>
            <person name="Elias M."/>
            <person name="Farnham G."/>
            <person name="Gachon C.M."/>
            <person name="Gschloessl B."/>
            <person name="Heesch S."/>
            <person name="Jabbari K."/>
            <person name="Jubin C."/>
            <person name="Kawai H."/>
            <person name="Kimura K."/>
            <person name="Kloareg B."/>
            <person name="Kupper F.C."/>
            <person name="Lang D."/>
            <person name="Le Bail A."/>
            <person name="Leblanc C."/>
            <person name="Lerouge P."/>
            <person name="Lohr M."/>
            <person name="Lopez P.J."/>
            <person name="Martens C."/>
            <person name="Maumus F."/>
            <person name="Michel G."/>
            <person name="Miranda-Saavedra D."/>
            <person name="Morales J."/>
            <person name="Moreau H."/>
            <person name="Motomura T."/>
            <person name="Nagasato C."/>
            <person name="Napoli C.A."/>
            <person name="Nelson D.R."/>
            <person name="Nyvall-Collen P."/>
            <person name="Peters A.F."/>
            <person name="Pommier C."/>
            <person name="Potin P."/>
            <person name="Poulain J."/>
            <person name="Quesneville H."/>
            <person name="Read B."/>
            <person name="Rensing S.A."/>
            <person name="Ritter A."/>
            <person name="Rousvoal S."/>
            <person name="Samanta M."/>
            <person name="Samson G."/>
            <person name="Schroeder D.C."/>
            <person name="Segurens B."/>
            <person name="Strittmatter M."/>
            <person name="Tonon T."/>
            <person name="Tregear J.W."/>
            <person name="Valentin K."/>
            <person name="von Dassow P."/>
            <person name="Yamagishi T."/>
            <person name="Van de Peer Y."/>
            <person name="Wincker P."/>
        </authorList>
    </citation>
    <scope>NUCLEOTIDE SEQUENCE [LARGE SCALE GENOMIC DNA]</scope>
    <source>
        <strain evidence="3">Ec32 / CCAP1310/4</strain>
    </source>
</reference>
<accession>D8LCH2</accession>
<evidence type="ECO:0000313" key="3">
    <source>
        <dbReference type="Proteomes" id="UP000002630"/>
    </source>
</evidence>
<feature type="region of interest" description="Disordered" evidence="1">
    <location>
        <begin position="215"/>
        <end position="368"/>
    </location>
</feature>
<keyword evidence="3" id="KW-1185">Reference proteome</keyword>
<dbReference type="EMBL" id="FN649752">
    <property type="protein sequence ID" value="CBN78208.1"/>
    <property type="molecule type" value="Genomic_DNA"/>
</dbReference>
<gene>
    <name evidence="2" type="ORF">Esi_0103_0069</name>
</gene>
<dbReference type="AlphaFoldDB" id="D8LCH2"/>
<feature type="compositionally biased region" description="Basic and acidic residues" evidence="1">
    <location>
        <begin position="297"/>
        <end position="306"/>
    </location>
</feature>
<sequence>MENRALRLPRAEPLLHVPVSAIVEFVSNRSEAEVLLRIGDLGHEFDHLTRTLVQWLEHEQHLTADGCLQEEQQPVEDSGESLVLSLVPLAHQARVVNRHGVRVLQEKITECLQQLQRYMDAVQVFANQNASFSQELRLCGLGDRAEQRRRLAETESALVRRLAKFLGGCDSFYDEQPLPLAMQFAAAEEAAARTAVPPAETEAVKFKQPAPVVAPREGAAASLPVAAPQEEEEEVVVEEEEEEHRKKKRHAGAGAGKSCPADGHDDEPKSNLGSRTATTGGAAGRKRPLPPTGSRQDLGDRDDGGGRGRKRKEREEETAAAAGSGVGGVAAGSVLRGARGAAAGTEGAANDGRSAMLVSGDGGASGFVLRVPGEAAEDGGDAQAGVAVAAARGGLRACSAEKPPKLKRQRQQQQQQASEAPRADEVAGMQERGRKSGGVEEEEHEEEEEEEGKEEEEEEEEEEEDMPDTAETVEDSVIPEAAVGPRCWGSQDGADEAGGTDPEAGVMGGGGSARVGRRAGEAGRDSADHAPR</sequence>
<organism evidence="2 3">
    <name type="scientific">Ectocarpus siliculosus</name>
    <name type="common">Brown alga</name>
    <name type="synonym">Conferva siliculosa</name>
    <dbReference type="NCBI Taxonomy" id="2880"/>
    <lineage>
        <taxon>Eukaryota</taxon>
        <taxon>Sar</taxon>
        <taxon>Stramenopiles</taxon>
        <taxon>Ochrophyta</taxon>
        <taxon>PX clade</taxon>
        <taxon>Phaeophyceae</taxon>
        <taxon>Ectocarpales</taxon>
        <taxon>Ectocarpaceae</taxon>
        <taxon>Ectocarpus</taxon>
    </lineage>
</organism>
<feature type="region of interest" description="Disordered" evidence="1">
    <location>
        <begin position="398"/>
        <end position="532"/>
    </location>
</feature>
<dbReference type="OrthoDB" id="10563564at2759"/>
<feature type="compositionally biased region" description="Basic and acidic residues" evidence="1">
    <location>
        <begin position="421"/>
        <end position="438"/>
    </location>
</feature>
<feature type="compositionally biased region" description="Basic and acidic residues" evidence="1">
    <location>
        <begin position="518"/>
        <end position="532"/>
    </location>
</feature>
<dbReference type="Proteomes" id="UP000002630">
    <property type="component" value="Linkage Group LG27"/>
</dbReference>
<name>D8LCH2_ECTSI</name>
<feature type="compositionally biased region" description="Acidic residues" evidence="1">
    <location>
        <begin position="229"/>
        <end position="242"/>
    </location>
</feature>
<protein>
    <submittedName>
        <fullName evidence="2">Uncharacterized protein</fullName>
    </submittedName>
</protein>
<evidence type="ECO:0000313" key="2">
    <source>
        <dbReference type="EMBL" id="CBN78208.1"/>
    </source>
</evidence>
<feature type="compositionally biased region" description="Low complexity" evidence="1">
    <location>
        <begin position="331"/>
        <end position="349"/>
    </location>
</feature>